<reference evidence="5" key="1">
    <citation type="journal article" date="2014" name="Int. J. Syst. Evol. Microbiol.">
        <title>Complete genome sequence of Corynebacterium casei LMG S-19264T (=DSM 44701T), isolated from a smear-ripened cheese.</title>
        <authorList>
            <consortium name="US DOE Joint Genome Institute (JGI-PGF)"/>
            <person name="Walter F."/>
            <person name="Albersmeier A."/>
            <person name="Kalinowski J."/>
            <person name="Ruckert C."/>
        </authorList>
    </citation>
    <scope>NUCLEOTIDE SEQUENCE</scope>
    <source>
        <strain evidence="5">CGMCC 1.12187</strain>
    </source>
</reference>
<feature type="domain" description="HTH gntR-type" evidence="4">
    <location>
        <begin position="12"/>
        <end position="79"/>
    </location>
</feature>
<keyword evidence="2" id="KW-0238">DNA-binding</keyword>
<dbReference type="SMART" id="SM00866">
    <property type="entry name" value="UTRA"/>
    <property type="match status" value="1"/>
</dbReference>
<dbReference type="AlphaFoldDB" id="A0A917LPU4"/>
<sequence>MASGELDPSSGVPLYRQIKDILRTEVAEGVADPQKPMTEAQLLDRFGVSRAPIRQALKELASEGYVYRKQGRGTFPVTGARVHRPADVRPGALYQYLSESGLHPASKVSGIERVEPPAHIRHRLGITAHERLLHFTRLISAEDEPLVEASVYIRAPEGFSPTAGELEGTGSAFELLEREFGITLDRAEHEAWATAATAEHAATFGVLEGSPLLVIETTFYTTGGLPAGWRSAVHRAEDFKYRFVTSR</sequence>
<comment type="caution">
    <text evidence="5">The sequence shown here is derived from an EMBL/GenBank/DDBJ whole genome shotgun (WGS) entry which is preliminary data.</text>
</comment>
<dbReference type="InterPro" id="IPR050679">
    <property type="entry name" value="Bact_HTH_transcr_reg"/>
</dbReference>
<dbReference type="GO" id="GO:0003700">
    <property type="term" value="F:DNA-binding transcription factor activity"/>
    <property type="evidence" value="ECO:0007669"/>
    <property type="project" value="InterPro"/>
</dbReference>
<evidence type="ECO:0000256" key="1">
    <source>
        <dbReference type="ARBA" id="ARBA00023015"/>
    </source>
</evidence>
<evidence type="ECO:0000259" key="4">
    <source>
        <dbReference type="PROSITE" id="PS50949"/>
    </source>
</evidence>
<keyword evidence="6" id="KW-1185">Reference proteome</keyword>
<dbReference type="RefSeq" id="WP_188535145.1">
    <property type="nucleotide sequence ID" value="NZ_BMEQ01000004.1"/>
</dbReference>
<evidence type="ECO:0000313" key="5">
    <source>
        <dbReference type="EMBL" id="GGG50625.1"/>
    </source>
</evidence>
<dbReference type="SUPFAM" id="SSF64288">
    <property type="entry name" value="Chorismate lyase-like"/>
    <property type="match status" value="1"/>
</dbReference>
<dbReference type="SUPFAM" id="SSF46785">
    <property type="entry name" value="Winged helix' DNA-binding domain"/>
    <property type="match status" value="1"/>
</dbReference>
<dbReference type="PRINTS" id="PR00035">
    <property type="entry name" value="HTHGNTR"/>
</dbReference>
<dbReference type="InterPro" id="IPR000524">
    <property type="entry name" value="Tscrpt_reg_HTH_GntR"/>
</dbReference>
<dbReference type="EMBL" id="BMEQ01000004">
    <property type="protein sequence ID" value="GGG50625.1"/>
    <property type="molecule type" value="Genomic_DNA"/>
</dbReference>
<dbReference type="InterPro" id="IPR011663">
    <property type="entry name" value="UTRA"/>
</dbReference>
<dbReference type="InterPro" id="IPR036390">
    <property type="entry name" value="WH_DNA-bd_sf"/>
</dbReference>
<dbReference type="Pfam" id="PF00392">
    <property type="entry name" value="GntR"/>
    <property type="match status" value="1"/>
</dbReference>
<evidence type="ECO:0000256" key="2">
    <source>
        <dbReference type="ARBA" id="ARBA00023125"/>
    </source>
</evidence>
<name>A0A917LPU4_9MICC</name>
<protein>
    <submittedName>
        <fullName evidence="5">GntR family transcriptional regulator</fullName>
    </submittedName>
</protein>
<keyword evidence="1" id="KW-0805">Transcription regulation</keyword>
<dbReference type="CDD" id="cd07377">
    <property type="entry name" value="WHTH_GntR"/>
    <property type="match status" value="1"/>
</dbReference>
<dbReference type="Gene3D" id="1.10.10.10">
    <property type="entry name" value="Winged helix-like DNA-binding domain superfamily/Winged helix DNA-binding domain"/>
    <property type="match status" value="1"/>
</dbReference>
<dbReference type="PANTHER" id="PTHR44846">
    <property type="entry name" value="MANNOSYL-D-GLYCERATE TRANSPORT/METABOLISM SYSTEM REPRESSOR MNGR-RELATED"/>
    <property type="match status" value="1"/>
</dbReference>
<dbReference type="Pfam" id="PF07702">
    <property type="entry name" value="UTRA"/>
    <property type="match status" value="1"/>
</dbReference>
<dbReference type="InterPro" id="IPR036388">
    <property type="entry name" value="WH-like_DNA-bd_sf"/>
</dbReference>
<dbReference type="GO" id="GO:0003677">
    <property type="term" value="F:DNA binding"/>
    <property type="evidence" value="ECO:0007669"/>
    <property type="project" value="UniProtKB-KW"/>
</dbReference>
<dbReference type="Gene3D" id="3.40.1410.10">
    <property type="entry name" value="Chorismate lyase-like"/>
    <property type="match status" value="1"/>
</dbReference>
<dbReference type="InterPro" id="IPR028978">
    <property type="entry name" value="Chorismate_lyase_/UTRA_dom_sf"/>
</dbReference>
<dbReference type="PROSITE" id="PS50949">
    <property type="entry name" value="HTH_GNTR"/>
    <property type="match status" value="1"/>
</dbReference>
<proteinExistence type="predicted"/>
<dbReference type="SMART" id="SM00345">
    <property type="entry name" value="HTH_GNTR"/>
    <property type="match status" value="1"/>
</dbReference>
<organism evidence="5 6">
    <name type="scientific">Kocuria dechangensis</name>
    <dbReference type="NCBI Taxonomy" id="1176249"/>
    <lineage>
        <taxon>Bacteria</taxon>
        <taxon>Bacillati</taxon>
        <taxon>Actinomycetota</taxon>
        <taxon>Actinomycetes</taxon>
        <taxon>Micrococcales</taxon>
        <taxon>Micrococcaceae</taxon>
        <taxon>Kocuria</taxon>
    </lineage>
</organism>
<keyword evidence="3" id="KW-0804">Transcription</keyword>
<accession>A0A917LPU4</accession>
<reference evidence="5" key="2">
    <citation type="submission" date="2020-09" db="EMBL/GenBank/DDBJ databases">
        <authorList>
            <person name="Sun Q."/>
            <person name="Zhou Y."/>
        </authorList>
    </citation>
    <scope>NUCLEOTIDE SEQUENCE</scope>
    <source>
        <strain evidence="5">CGMCC 1.12187</strain>
    </source>
</reference>
<evidence type="ECO:0000313" key="6">
    <source>
        <dbReference type="Proteomes" id="UP000638848"/>
    </source>
</evidence>
<gene>
    <name evidence="5" type="ORF">GCM10011374_11530</name>
</gene>
<dbReference type="Proteomes" id="UP000638848">
    <property type="component" value="Unassembled WGS sequence"/>
</dbReference>
<dbReference type="PANTHER" id="PTHR44846:SF1">
    <property type="entry name" value="MANNOSYL-D-GLYCERATE TRANSPORT_METABOLISM SYSTEM REPRESSOR MNGR-RELATED"/>
    <property type="match status" value="1"/>
</dbReference>
<dbReference type="GO" id="GO:0045892">
    <property type="term" value="P:negative regulation of DNA-templated transcription"/>
    <property type="evidence" value="ECO:0007669"/>
    <property type="project" value="TreeGrafter"/>
</dbReference>
<evidence type="ECO:0000256" key="3">
    <source>
        <dbReference type="ARBA" id="ARBA00023163"/>
    </source>
</evidence>